<feature type="compositionally biased region" description="Basic and acidic residues" evidence="2">
    <location>
        <begin position="1114"/>
        <end position="1150"/>
    </location>
</feature>
<feature type="region of interest" description="Disordered" evidence="2">
    <location>
        <begin position="1258"/>
        <end position="1350"/>
    </location>
</feature>
<dbReference type="InterPro" id="IPR001680">
    <property type="entry name" value="WD40_rpt"/>
</dbReference>
<feature type="compositionally biased region" description="Basic and acidic residues" evidence="2">
    <location>
        <begin position="894"/>
        <end position="905"/>
    </location>
</feature>
<dbReference type="PANTHER" id="PTHR44813:SF1">
    <property type="entry name" value="MITOGEN-ACTIVATED PROTEIN KINASE-BINDING PROTEIN 1"/>
    <property type="match status" value="1"/>
</dbReference>
<feature type="compositionally biased region" description="Acidic residues" evidence="2">
    <location>
        <begin position="1413"/>
        <end position="1422"/>
    </location>
</feature>
<reference evidence="4 5" key="1">
    <citation type="journal article" date="2017" name="PLoS Biol.">
        <title>The sea cucumber genome provides insights into morphological evolution and visceral regeneration.</title>
        <authorList>
            <person name="Zhang X."/>
            <person name="Sun L."/>
            <person name="Yuan J."/>
            <person name="Sun Y."/>
            <person name="Gao Y."/>
            <person name="Zhang L."/>
            <person name="Li S."/>
            <person name="Dai H."/>
            <person name="Hamel J.F."/>
            <person name="Liu C."/>
            <person name="Yu Y."/>
            <person name="Liu S."/>
            <person name="Lin W."/>
            <person name="Guo K."/>
            <person name="Jin S."/>
            <person name="Xu P."/>
            <person name="Storey K.B."/>
            <person name="Huan P."/>
            <person name="Zhang T."/>
            <person name="Zhou Y."/>
            <person name="Zhang J."/>
            <person name="Lin C."/>
            <person name="Li X."/>
            <person name="Xing L."/>
            <person name="Huo D."/>
            <person name="Sun M."/>
            <person name="Wang L."/>
            <person name="Mercier A."/>
            <person name="Li F."/>
            <person name="Yang H."/>
            <person name="Xiang J."/>
        </authorList>
    </citation>
    <scope>NUCLEOTIDE SEQUENCE [LARGE SCALE GENOMIC DNA]</scope>
    <source>
        <strain evidence="4">Shaxun</strain>
        <tissue evidence="4">Muscle</tissue>
    </source>
</reference>
<dbReference type="Pfam" id="PF00400">
    <property type="entry name" value="WD40"/>
    <property type="match status" value="1"/>
</dbReference>
<feature type="compositionally biased region" description="Acidic residues" evidence="2">
    <location>
        <begin position="922"/>
        <end position="931"/>
    </location>
</feature>
<keyword evidence="5" id="KW-1185">Reference proteome</keyword>
<evidence type="ECO:0000259" key="3">
    <source>
        <dbReference type="Pfam" id="PF24782"/>
    </source>
</evidence>
<dbReference type="PROSITE" id="PS50082">
    <property type="entry name" value="WD_REPEATS_2"/>
    <property type="match status" value="1"/>
</dbReference>
<feature type="compositionally biased region" description="Basic and acidic residues" evidence="2">
    <location>
        <begin position="1197"/>
        <end position="1207"/>
    </location>
</feature>
<dbReference type="InterPro" id="IPR015943">
    <property type="entry name" value="WD40/YVTN_repeat-like_dom_sf"/>
</dbReference>
<dbReference type="Proteomes" id="UP000230750">
    <property type="component" value="Unassembled WGS sequence"/>
</dbReference>
<dbReference type="EMBL" id="MRZV01000044">
    <property type="protein sequence ID" value="PIK60901.1"/>
    <property type="molecule type" value="Genomic_DNA"/>
</dbReference>
<sequence length="1503" mass="167587">MDPLSQTELAHSLNWSKVNQFNSAQFIASTKLFSTKEDGLASFIKSNAPLSLNSAFMPDGGYVVSVGEQHDMVVNVWDWRSGSGRVSSGKIASMVTDIAFSEDGNTFVTVGNRSVRFWYFAGKSKTRQTLPLHGRNSILGEQKNNLFCSVTFGIGVNSDRVYAVTKSGLLCEFNEDRMLDKWVELRTRQAYCITASEDHLFVGCADGVMRVFSAATLYFVTSLPKPHHIRIDVSAGTDKDHIFSPMENVRYPDTVATVLDNITMKLTCIYSDHSLYVWDVHDVHKIGRQWSFLYHSSCIWGVDIYPVVTDGNKATLPPNTFSTCGSDNTVRIWNIDPLVDTTIFKKNIYTNELLKILYMKEDEDEIDSSPGESKDGVRSVCFSPDGQMLASGDRSGNIRINDLLQANMYELHKIEAHDSEVLCLEFSQPQTGYNLLASSSRDRFIHIFDMNKNCLLLQTIDDHSASITSVKFSECGGRFQMISCGADKALLFRIATWNPHLQFSLLHHVGSKTTLYDMAVDVSKKYVATACQDRNLRIHNIASGKLKQTYKGSQSEDGTLIKVELDPSGMYAATSCSDKTLAIFDFYSGACMATMMGHSELVTGLKFTNDCRQLISVSGDGCIFVWKLPLEMTNNMKDRINERSVRLKVAAQMNQARRETFVIPPEPSPVSIREEAASTGKEDPELETQGGNVQSDYSFSIDALPLWAQKKMTGEDLPLAEKYSNPAQPKGKWAQKLGSEGFVMKSGNTDIPVRLQDGVDRRRYTLEPEAMSDDDEEEDDEFDFGPAEERLKMLEEEELEAKESPPEGLENVRRSRGSDAMALDRQTSIVSEDGEGGEEGDGDEEEGKDEDEDVQEVIIYPEGDPSPNECLDFQVTSSTLSVEELARKKHKRTNSKDMLTDKEGSKLTISDQSEEGLISAEPSDDEDDEYVDSTPDVTPLSSPTRKTKSFPSSPEDEEKFLHANFTFAEKQKFDQCLEQIKDIQQRDEEDVGSVAERRLSISSKFLQRSRNDPSLKSRTVDGSQILQELLKKRQEDTRRAVEAMRKRLQTCSITSIPEVKTPPTTPSGEARPPSLRLRAPFQQTHQRSAAVSNLTESVAAGKEEVKEEEETVTDETKKTEIISKPTEENKKPADEIDSGKEAKGPDRPTDLKLPNVIQKRAECDTQDQVCDEATNSKPQGEREDQKATELLLMKTKMKADEVSEGRSNRSPNKKSSKDDLCKEAKEQKLVKGSSAMKRSSSLSRLSLPGYMYSVQSYEVSTESAKAKIKKKVGPGLDPSIQKLRKKRNSQSTSGPLKATEDAIKPSTETKEREEDVGPEESKPVEIEMKAATTTTATTEVLENHRDETRTTNNLYEADTEHARRDNSANSLVAALEEGIKHMKDSFSQSLVTLSQRPRIPLVDSHLDGGFLGESEEDTDNDLPESQRGRWRGSPSTNEVMSFNLPPPQGNQRYQAGNGDTAAAQAAIDLLDQYSSMLVTLVQTKLDTENIPENDRDEKDVIEC</sequence>
<feature type="compositionally biased region" description="Polar residues" evidence="2">
    <location>
        <begin position="1081"/>
        <end position="1096"/>
    </location>
</feature>
<dbReference type="STRING" id="307972.A0A2G8LKX2"/>
<feature type="compositionally biased region" description="Basic and acidic residues" evidence="2">
    <location>
        <begin position="1215"/>
        <end position="1229"/>
    </location>
</feature>
<dbReference type="InterPro" id="IPR056162">
    <property type="entry name" value="WD40_MABP1-WDR62_2nd"/>
</dbReference>
<gene>
    <name evidence="4" type="ORF">BSL78_02075</name>
</gene>
<dbReference type="GO" id="GO:0046330">
    <property type="term" value="P:positive regulation of JNK cascade"/>
    <property type="evidence" value="ECO:0007669"/>
    <property type="project" value="TreeGrafter"/>
</dbReference>
<feature type="compositionally biased region" description="Basic and acidic residues" evidence="2">
    <location>
        <begin position="672"/>
        <end position="683"/>
    </location>
</feature>
<feature type="region of interest" description="Disordered" evidence="2">
    <location>
        <begin position="760"/>
        <end position="956"/>
    </location>
</feature>
<dbReference type="SUPFAM" id="SSF50978">
    <property type="entry name" value="WD40 repeat-like"/>
    <property type="match status" value="2"/>
</dbReference>
<protein>
    <submittedName>
        <fullName evidence="4">Putative mitogen-activated protein kinase-binding protein 1</fullName>
    </submittedName>
</protein>
<accession>A0A2G8LKX2</accession>
<evidence type="ECO:0000313" key="5">
    <source>
        <dbReference type="Proteomes" id="UP000230750"/>
    </source>
</evidence>
<keyword evidence="1" id="KW-0853">WD repeat</keyword>
<dbReference type="SMART" id="SM00320">
    <property type="entry name" value="WD40"/>
    <property type="match status" value="9"/>
</dbReference>
<feature type="compositionally biased region" description="Polar residues" evidence="2">
    <location>
        <begin position="935"/>
        <end position="952"/>
    </location>
</feature>
<feature type="domain" description="MABP1/WDR62 second WD40" evidence="3">
    <location>
        <begin position="299"/>
        <end position="628"/>
    </location>
</feature>
<keyword evidence="4" id="KW-0418">Kinase</keyword>
<feature type="region of interest" description="Disordered" evidence="2">
    <location>
        <begin position="1407"/>
        <end position="1457"/>
    </location>
</feature>
<feature type="region of interest" description="Disordered" evidence="2">
    <location>
        <begin position="1052"/>
        <end position="1245"/>
    </location>
</feature>
<dbReference type="PROSITE" id="PS50294">
    <property type="entry name" value="WD_REPEATS_REGION"/>
    <property type="match status" value="1"/>
</dbReference>
<organism evidence="4 5">
    <name type="scientific">Stichopus japonicus</name>
    <name type="common">Sea cucumber</name>
    <dbReference type="NCBI Taxonomy" id="307972"/>
    <lineage>
        <taxon>Eukaryota</taxon>
        <taxon>Metazoa</taxon>
        <taxon>Echinodermata</taxon>
        <taxon>Eleutherozoa</taxon>
        <taxon>Echinozoa</taxon>
        <taxon>Holothuroidea</taxon>
        <taxon>Aspidochirotacea</taxon>
        <taxon>Aspidochirotida</taxon>
        <taxon>Stichopodidae</taxon>
        <taxon>Apostichopus</taxon>
    </lineage>
</organism>
<dbReference type="InterPro" id="IPR055292">
    <property type="entry name" value="MABP1"/>
</dbReference>
<dbReference type="Gene3D" id="2.130.10.10">
    <property type="entry name" value="YVTN repeat-like/Quinoprotein amine dehydrogenase"/>
    <property type="match status" value="4"/>
</dbReference>
<evidence type="ECO:0000313" key="4">
    <source>
        <dbReference type="EMBL" id="PIK60901.1"/>
    </source>
</evidence>
<dbReference type="OrthoDB" id="6154712at2759"/>
<feature type="compositionally biased region" description="Acidic residues" evidence="2">
    <location>
        <begin position="770"/>
        <end position="783"/>
    </location>
</feature>
<comment type="caution">
    <text evidence="4">The sequence shown here is derived from an EMBL/GenBank/DDBJ whole genome shotgun (WGS) entry which is preliminary data.</text>
</comment>
<dbReference type="GO" id="GO:0043124">
    <property type="term" value="P:negative regulation of canonical NF-kappaB signal transduction"/>
    <property type="evidence" value="ECO:0007669"/>
    <property type="project" value="TreeGrafter"/>
</dbReference>
<dbReference type="InterPro" id="IPR036322">
    <property type="entry name" value="WD40_repeat_dom_sf"/>
</dbReference>
<feature type="compositionally biased region" description="Basic and acidic residues" evidence="2">
    <location>
        <begin position="1298"/>
        <end position="1328"/>
    </location>
</feature>
<dbReference type="Pfam" id="PF24782">
    <property type="entry name" value="WD40_MABP1-WDR62_2nd"/>
    <property type="match status" value="1"/>
</dbReference>
<feature type="region of interest" description="Disordered" evidence="2">
    <location>
        <begin position="664"/>
        <end position="693"/>
    </location>
</feature>
<proteinExistence type="predicted"/>
<feature type="compositionally biased region" description="Basic and acidic residues" evidence="2">
    <location>
        <begin position="801"/>
        <end position="817"/>
    </location>
</feature>
<keyword evidence="4" id="KW-0808">Transferase</keyword>
<feature type="compositionally biased region" description="Acidic residues" evidence="2">
    <location>
        <begin position="832"/>
        <end position="855"/>
    </location>
</feature>
<evidence type="ECO:0000256" key="1">
    <source>
        <dbReference type="PROSITE-ProRule" id="PRU00221"/>
    </source>
</evidence>
<dbReference type="GO" id="GO:0005737">
    <property type="term" value="C:cytoplasm"/>
    <property type="evidence" value="ECO:0007669"/>
    <property type="project" value="TreeGrafter"/>
</dbReference>
<feature type="repeat" description="WD" evidence="1">
    <location>
        <begin position="595"/>
        <end position="628"/>
    </location>
</feature>
<evidence type="ECO:0000256" key="2">
    <source>
        <dbReference type="SAM" id="MobiDB-lite"/>
    </source>
</evidence>
<dbReference type="PANTHER" id="PTHR44813">
    <property type="entry name" value="MITOGEN-ACTIVATED PROTEIN KINASE-BINDING PROTEIN 1"/>
    <property type="match status" value="1"/>
</dbReference>
<dbReference type="GO" id="GO:0016301">
    <property type="term" value="F:kinase activity"/>
    <property type="evidence" value="ECO:0007669"/>
    <property type="project" value="UniProtKB-KW"/>
</dbReference>
<name>A0A2G8LKX2_STIJA</name>